<accession>A0A081N1B8</accession>
<dbReference type="RefSeq" id="WP_152558955.1">
    <property type="nucleotide sequence ID" value="NZ_JOKH01000010.1"/>
</dbReference>
<comment type="caution">
    <text evidence="1">The sequence shown here is derived from an EMBL/GenBank/DDBJ whole genome shotgun (WGS) entry which is preliminary data.</text>
</comment>
<dbReference type="AlphaFoldDB" id="A0A081N1B8"/>
<organism evidence="1 2">
    <name type="scientific">Endozoicomonas numazuensis</name>
    <dbReference type="NCBI Taxonomy" id="1137799"/>
    <lineage>
        <taxon>Bacteria</taxon>
        <taxon>Pseudomonadati</taxon>
        <taxon>Pseudomonadota</taxon>
        <taxon>Gammaproteobacteria</taxon>
        <taxon>Oceanospirillales</taxon>
        <taxon>Endozoicomonadaceae</taxon>
        <taxon>Endozoicomonas</taxon>
    </lineage>
</organism>
<gene>
    <name evidence="1" type="ORF">GZ78_27835</name>
</gene>
<keyword evidence="2" id="KW-1185">Reference proteome</keyword>
<proteinExistence type="predicted"/>
<protein>
    <submittedName>
        <fullName evidence="1">Uncharacterized protein</fullName>
    </submittedName>
</protein>
<evidence type="ECO:0000313" key="2">
    <source>
        <dbReference type="Proteomes" id="UP000028073"/>
    </source>
</evidence>
<dbReference type="Proteomes" id="UP000028073">
    <property type="component" value="Unassembled WGS sequence"/>
</dbReference>
<dbReference type="OrthoDB" id="10016581at2"/>
<dbReference type="EMBL" id="JOKH01000010">
    <property type="protein sequence ID" value="KEQ12241.1"/>
    <property type="molecule type" value="Genomic_DNA"/>
</dbReference>
<evidence type="ECO:0000313" key="1">
    <source>
        <dbReference type="EMBL" id="KEQ12241.1"/>
    </source>
</evidence>
<name>A0A081N1B8_9GAMM</name>
<reference evidence="1 2" key="1">
    <citation type="submission" date="2014-06" db="EMBL/GenBank/DDBJ databases">
        <title>Whole Genome Sequences of Three Symbiotic Endozoicomonas Bacteria.</title>
        <authorList>
            <person name="Neave M.J."/>
            <person name="Apprill A."/>
            <person name="Voolstra C.R."/>
        </authorList>
    </citation>
    <scope>NUCLEOTIDE SEQUENCE [LARGE SCALE GENOMIC DNA]</scope>
    <source>
        <strain evidence="1 2">DSM 25634</strain>
    </source>
</reference>
<sequence length="198" mass="22209">MAFRIQAANGISGKDALDAFSKACKFLEKSNLAKEIISDLRDHNKIITIKVGPGLVDKYRHPTQPTDSAFVGTVEWDPGYALNVVDKVKKRPQQSWVPNKKESKPFWACCGTRAPIDHYGTIPPEVCLMHELGHVLQYLSNPDEFRGLFRKPDGMENVLGKMEVEDINTAAVEQPVILELRAAGVNMGIRWDYYHTAD</sequence>